<keyword evidence="3" id="KW-1185">Reference proteome</keyword>
<organism evidence="2 3">
    <name type="scientific">Sphaerobolus stellatus (strain SS14)</name>
    <dbReference type="NCBI Taxonomy" id="990650"/>
    <lineage>
        <taxon>Eukaryota</taxon>
        <taxon>Fungi</taxon>
        <taxon>Dikarya</taxon>
        <taxon>Basidiomycota</taxon>
        <taxon>Agaricomycotina</taxon>
        <taxon>Agaricomycetes</taxon>
        <taxon>Phallomycetidae</taxon>
        <taxon>Geastrales</taxon>
        <taxon>Sphaerobolaceae</taxon>
        <taxon>Sphaerobolus</taxon>
    </lineage>
</organism>
<evidence type="ECO:0000256" key="1">
    <source>
        <dbReference type="SAM" id="MobiDB-lite"/>
    </source>
</evidence>
<feature type="region of interest" description="Disordered" evidence="1">
    <location>
        <begin position="1"/>
        <end position="43"/>
    </location>
</feature>
<dbReference type="AlphaFoldDB" id="A0A0C9VN79"/>
<reference evidence="2 3" key="1">
    <citation type="submission" date="2014-06" db="EMBL/GenBank/DDBJ databases">
        <title>Evolutionary Origins and Diversification of the Mycorrhizal Mutualists.</title>
        <authorList>
            <consortium name="DOE Joint Genome Institute"/>
            <consortium name="Mycorrhizal Genomics Consortium"/>
            <person name="Kohler A."/>
            <person name="Kuo A."/>
            <person name="Nagy L.G."/>
            <person name="Floudas D."/>
            <person name="Copeland A."/>
            <person name="Barry K.W."/>
            <person name="Cichocki N."/>
            <person name="Veneault-Fourrey C."/>
            <person name="LaButti K."/>
            <person name="Lindquist E.A."/>
            <person name="Lipzen A."/>
            <person name="Lundell T."/>
            <person name="Morin E."/>
            <person name="Murat C."/>
            <person name="Riley R."/>
            <person name="Ohm R."/>
            <person name="Sun H."/>
            <person name="Tunlid A."/>
            <person name="Henrissat B."/>
            <person name="Grigoriev I.V."/>
            <person name="Hibbett D.S."/>
            <person name="Martin F."/>
        </authorList>
    </citation>
    <scope>NUCLEOTIDE SEQUENCE [LARGE SCALE GENOMIC DNA]</scope>
    <source>
        <strain evidence="2 3">SS14</strain>
    </source>
</reference>
<accession>A0A0C9VN79</accession>
<feature type="region of interest" description="Disordered" evidence="1">
    <location>
        <begin position="103"/>
        <end position="135"/>
    </location>
</feature>
<feature type="compositionally biased region" description="Low complexity" evidence="1">
    <location>
        <begin position="239"/>
        <end position="254"/>
    </location>
</feature>
<name>A0A0C9VN79_SPHS4</name>
<evidence type="ECO:0000313" key="2">
    <source>
        <dbReference type="EMBL" id="KIJ39445.1"/>
    </source>
</evidence>
<dbReference type="HOGENOM" id="CLU_924925_0_0_1"/>
<feature type="compositionally biased region" description="Polar residues" evidence="1">
    <location>
        <begin position="289"/>
        <end position="301"/>
    </location>
</feature>
<sequence length="301" mass="33061">MKPSLSARSPSAAFLSESQSPSTDFPKRHNAYTRADSSNWLNPPPVDTSHIVRNWGFGPGSDYERLWMANILYFLNGYRPLQPPPRKRHPTLNWLFPDEHPSQAPIASSMKRTPRKVTRSTGLPESFPATTEYSSPTNPVIKPFSRIRTKSQVSRKPVSKILSKSPLKVPRKVVSGTTGHSTLSPSKVTFGASSSRALCSSTNRPENETATVDMEGSRPLKVSFDLGSDELSPLTSLSSAYSASSSSLSSSPSPTRKRKPNESVDDGEPTQPRRISMRKRNPTKRASEAEQSSPSSYGKKT</sequence>
<dbReference type="Proteomes" id="UP000054279">
    <property type="component" value="Unassembled WGS sequence"/>
</dbReference>
<evidence type="ECO:0000313" key="3">
    <source>
        <dbReference type="Proteomes" id="UP000054279"/>
    </source>
</evidence>
<dbReference type="EMBL" id="KN837152">
    <property type="protein sequence ID" value="KIJ39445.1"/>
    <property type="molecule type" value="Genomic_DNA"/>
</dbReference>
<feature type="region of interest" description="Disordered" evidence="1">
    <location>
        <begin position="151"/>
        <end position="216"/>
    </location>
</feature>
<gene>
    <name evidence="2" type="ORF">M422DRAFT_257766</name>
</gene>
<feature type="compositionally biased region" description="Polar residues" evidence="1">
    <location>
        <begin position="175"/>
        <end position="210"/>
    </location>
</feature>
<feature type="region of interest" description="Disordered" evidence="1">
    <location>
        <begin position="239"/>
        <end position="301"/>
    </location>
</feature>
<feature type="compositionally biased region" description="Polar residues" evidence="1">
    <location>
        <begin position="119"/>
        <end position="135"/>
    </location>
</feature>
<proteinExistence type="predicted"/>
<protein>
    <submittedName>
        <fullName evidence="2">Uncharacterized protein</fullName>
    </submittedName>
</protein>